<gene>
    <name evidence="9" type="ORF">D910_00906</name>
</gene>
<dbReference type="PROSITE" id="PS50929">
    <property type="entry name" value="ABC_TM1F"/>
    <property type="match status" value="1"/>
</dbReference>
<keyword evidence="5 7" id="KW-1133">Transmembrane helix</keyword>
<organism evidence="9 10">
    <name type="scientific">Dendroctonus ponderosae</name>
    <name type="common">Mountain pine beetle</name>
    <dbReference type="NCBI Taxonomy" id="77166"/>
    <lineage>
        <taxon>Eukaryota</taxon>
        <taxon>Metazoa</taxon>
        <taxon>Ecdysozoa</taxon>
        <taxon>Arthropoda</taxon>
        <taxon>Hexapoda</taxon>
        <taxon>Insecta</taxon>
        <taxon>Pterygota</taxon>
        <taxon>Neoptera</taxon>
        <taxon>Endopterygota</taxon>
        <taxon>Coleoptera</taxon>
        <taxon>Polyphaga</taxon>
        <taxon>Cucujiformia</taxon>
        <taxon>Curculionidae</taxon>
        <taxon>Scolytinae</taxon>
        <taxon>Dendroctonus</taxon>
    </lineage>
</organism>
<sequence length="410" mass="45848">TTFDQPTNLPGHKSTHAQHSLYPPRFACLLTGILQLFCRMAQPIFLGQLLQFYLPTEKEVSMEQAYWYAAGVVFCSLINILITHPFMMGVLHLGMKIRISCCSLIYRKSLKLSKTALGQTTVVNLLSNDVNRFDVAVIFAHHLWLGPLQTALCTYLMYLQVEVAAVVGVLLLIAFIPLQIYFGKMISVFRLKTAMRTDERVRLMNEIVSGIQVIKMYAWEKPFAKLVDAVRSHQPSSSTSSQFARYEIKSITKTSYMRGIQLSFIMYSTRISIFGSILAYVLLGHNITAEKVFVLTCFYNILRQTMTVFFPSGIGQVRTSRSSKHRFNATIAGIFLKNASAKWTATQSDNTLTNITLSVTPGALLAVIGPVGSGKSSLFHVILQELVLNSGNLRVNGEISYASQEPWLFA</sequence>
<dbReference type="GO" id="GO:0005524">
    <property type="term" value="F:ATP binding"/>
    <property type="evidence" value="ECO:0007669"/>
    <property type="project" value="UniProtKB-KW"/>
</dbReference>
<reference evidence="9 10" key="1">
    <citation type="journal article" date="2013" name="Genome Biol.">
        <title>Draft genome of the mountain pine beetle, Dendroctonus ponderosae Hopkins, a major forest pest.</title>
        <authorList>
            <person name="Keeling C.I."/>
            <person name="Yuen M.M."/>
            <person name="Liao N.Y."/>
            <person name="Docking T.R."/>
            <person name="Chan S.K."/>
            <person name="Taylor G.A."/>
            <person name="Palmquist D.L."/>
            <person name="Jackman S.D."/>
            <person name="Nguyen A."/>
            <person name="Li M."/>
            <person name="Henderson H."/>
            <person name="Janes J.K."/>
            <person name="Zhao Y."/>
            <person name="Pandoh P."/>
            <person name="Moore R."/>
            <person name="Sperling F.A."/>
            <person name="Huber D.P."/>
            <person name="Birol I."/>
            <person name="Jones S.J."/>
            <person name="Bohlmann J."/>
        </authorList>
    </citation>
    <scope>NUCLEOTIDE SEQUENCE</scope>
</reference>
<dbReference type="Gene3D" id="1.20.1560.10">
    <property type="entry name" value="ABC transporter type 1, transmembrane domain"/>
    <property type="match status" value="1"/>
</dbReference>
<name>U4V049_DENPD</name>
<evidence type="ECO:0000256" key="7">
    <source>
        <dbReference type="SAM" id="Phobius"/>
    </source>
</evidence>
<evidence type="ECO:0000256" key="6">
    <source>
        <dbReference type="ARBA" id="ARBA00023136"/>
    </source>
</evidence>
<feature type="non-terminal residue" evidence="9">
    <location>
        <position position="1"/>
    </location>
</feature>
<dbReference type="Pfam" id="PF00005">
    <property type="entry name" value="ABC_tran"/>
    <property type="match status" value="1"/>
</dbReference>
<dbReference type="InterPro" id="IPR036640">
    <property type="entry name" value="ABC1_TM_sf"/>
</dbReference>
<dbReference type="FunFam" id="1.20.1560.10:FF:000026">
    <property type="entry name" value="Multidrug resistance-associated protein lethal(2)03659"/>
    <property type="match status" value="1"/>
</dbReference>
<dbReference type="SUPFAM" id="SSF52540">
    <property type="entry name" value="P-loop containing nucleoside triphosphate hydrolases"/>
    <property type="match status" value="1"/>
</dbReference>
<feature type="domain" description="ABC transmembrane type-1" evidence="8">
    <location>
        <begin position="26"/>
        <end position="231"/>
    </location>
</feature>
<proteinExistence type="predicted"/>
<feature type="transmembrane region" description="Helical" evidence="7">
    <location>
        <begin position="264"/>
        <end position="283"/>
    </location>
</feature>
<keyword evidence="2 7" id="KW-0812">Transmembrane</keyword>
<protein>
    <recommendedName>
        <fullName evidence="8">ABC transmembrane type-1 domain-containing protein</fullName>
    </recommendedName>
</protein>
<evidence type="ECO:0000259" key="8">
    <source>
        <dbReference type="PROSITE" id="PS50929"/>
    </source>
</evidence>
<dbReference type="SUPFAM" id="SSF90123">
    <property type="entry name" value="ABC transporter transmembrane region"/>
    <property type="match status" value="1"/>
</dbReference>
<feature type="transmembrane region" description="Helical" evidence="7">
    <location>
        <begin position="65"/>
        <end position="88"/>
    </location>
</feature>
<dbReference type="InterPro" id="IPR027417">
    <property type="entry name" value="P-loop_NTPase"/>
</dbReference>
<evidence type="ECO:0000256" key="5">
    <source>
        <dbReference type="ARBA" id="ARBA00022989"/>
    </source>
</evidence>
<evidence type="ECO:0000313" key="10">
    <source>
        <dbReference type="Proteomes" id="UP000030742"/>
    </source>
</evidence>
<accession>U4V049</accession>
<evidence type="ECO:0000313" key="9">
    <source>
        <dbReference type="EMBL" id="ERL96061.1"/>
    </source>
</evidence>
<dbReference type="Pfam" id="PF00664">
    <property type="entry name" value="ABC_membrane"/>
    <property type="match status" value="1"/>
</dbReference>
<dbReference type="GO" id="GO:0016887">
    <property type="term" value="F:ATP hydrolysis activity"/>
    <property type="evidence" value="ECO:0007669"/>
    <property type="project" value="InterPro"/>
</dbReference>
<dbReference type="PANTHER" id="PTHR24223:SF448">
    <property type="entry name" value="FI20146P1-RELATED"/>
    <property type="match status" value="1"/>
</dbReference>
<dbReference type="InterPro" id="IPR050173">
    <property type="entry name" value="ABC_transporter_C-like"/>
</dbReference>
<dbReference type="InterPro" id="IPR003439">
    <property type="entry name" value="ABC_transporter-like_ATP-bd"/>
</dbReference>
<dbReference type="STRING" id="77166.U4V049"/>
<evidence type="ECO:0000256" key="4">
    <source>
        <dbReference type="ARBA" id="ARBA00022840"/>
    </source>
</evidence>
<evidence type="ECO:0000256" key="2">
    <source>
        <dbReference type="ARBA" id="ARBA00022692"/>
    </source>
</evidence>
<dbReference type="GO" id="GO:0016020">
    <property type="term" value="C:membrane"/>
    <property type="evidence" value="ECO:0007669"/>
    <property type="project" value="InterPro"/>
</dbReference>
<dbReference type="Proteomes" id="UP000030742">
    <property type="component" value="Unassembled WGS sequence"/>
</dbReference>
<dbReference type="AlphaFoldDB" id="U4V049"/>
<keyword evidence="6 7" id="KW-0472">Membrane</keyword>
<dbReference type="GO" id="GO:0140359">
    <property type="term" value="F:ABC-type transporter activity"/>
    <property type="evidence" value="ECO:0007669"/>
    <property type="project" value="InterPro"/>
</dbReference>
<keyword evidence="3" id="KW-0547">Nucleotide-binding</keyword>
<feature type="non-terminal residue" evidence="9">
    <location>
        <position position="410"/>
    </location>
</feature>
<dbReference type="OrthoDB" id="6500128at2759"/>
<dbReference type="PANTHER" id="PTHR24223">
    <property type="entry name" value="ATP-BINDING CASSETTE SUB-FAMILY C"/>
    <property type="match status" value="1"/>
</dbReference>
<keyword evidence="1" id="KW-0813">Transport</keyword>
<evidence type="ECO:0000256" key="1">
    <source>
        <dbReference type="ARBA" id="ARBA00022448"/>
    </source>
</evidence>
<dbReference type="Gene3D" id="3.40.50.300">
    <property type="entry name" value="P-loop containing nucleotide triphosphate hydrolases"/>
    <property type="match status" value="1"/>
</dbReference>
<dbReference type="InterPro" id="IPR011527">
    <property type="entry name" value="ABC1_TM_dom"/>
</dbReference>
<evidence type="ECO:0000256" key="3">
    <source>
        <dbReference type="ARBA" id="ARBA00022741"/>
    </source>
</evidence>
<dbReference type="EMBL" id="KI209578">
    <property type="protein sequence ID" value="ERL96061.1"/>
    <property type="molecule type" value="Genomic_DNA"/>
</dbReference>
<feature type="transmembrane region" description="Helical" evidence="7">
    <location>
        <begin position="163"/>
        <end position="182"/>
    </location>
</feature>
<keyword evidence="4" id="KW-0067">ATP-binding</keyword>